<evidence type="ECO:0000313" key="3">
    <source>
        <dbReference type="Proteomes" id="UP001211249"/>
    </source>
</evidence>
<keyword evidence="3" id="KW-1185">Reference proteome</keyword>
<dbReference type="EMBL" id="JAQMUC010000095">
    <property type="protein sequence ID" value="MDB9537500.1"/>
    <property type="molecule type" value="Genomic_DNA"/>
</dbReference>
<gene>
    <name evidence="2" type="ORF">PN451_16970</name>
</gene>
<dbReference type="Proteomes" id="UP001211249">
    <property type="component" value="Unassembled WGS sequence"/>
</dbReference>
<dbReference type="RefSeq" id="WP_271797173.1">
    <property type="nucleotide sequence ID" value="NZ_JAQMUC010000095.1"/>
</dbReference>
<name>A0ABT5AM79_9CYAN</name>
<feature type="coiled-coil region" evidence="1">
    <location>
        <begin position="87"/>
        <end position="114"/>
    </location>
</feature>
<sequence>MKDKLASFRVDETLWSDFQAIAKSNDMTATAALISFIKQVVAVGQIDISSGAKKSPSLREIDKRIEEKIAQCIDTIILESIQEGQIKEAITQSSKALMQQLDELFNEVEGLKKQLYESSFLSDL</sequence>
<accession>A0ABT5AM79</accession>
<protein>
    <submittedName>
        <fullName evidence="2">Uncharacterized protein</fullName>
    </submittedName>
</protein>
<comment type="caution">
    <text evidence="2">The sequence shown here is derived from an EMBL/GenBank/DDBJ whole genome shotgun (WGS) entry which is preliminary data.</text>
</comment>
<evidence type="ECO:0000256" key="1">
    <source>
        <dbReference type="SAM" id="Coils"/>
    </source>
</evidence>
<proteinExistence type="predicted"/>
<organism evidence="2 3">
    <name type="scientific">Dolichospermum planctonicum CS-1226</name>
    <dbReference type="NCBI Taxonomy" id="3021751"/>
    <lineage>
        <taxon>Bacteria</taxon>
        <taxon>Bacillati</taxon>
        <taxon>Cyanobacteriota</taxon>
        <taxon>Cyanophyceae</taxon>
        <taxon>Nostocales</taxon>
        <taxon>Aphanizomenonaceae</taxon>
        <taxon>Dolichospermum</taxon>
        <taxon>Dolichospermum planctonicum</taxon>
    </lineage>
</organism>
<keyword evidence="1" id="KW-0175">Coiled coil</keyword>
<evidence type="ECO:0000313" key="2">
    <source>
        <dbReference type="EMBL" id="MDB9537500.1"/>
    </source>
</evidence>
<reference evidence="2 3" key="1">
    <citation type="submission" date="2023-01" db="EMBL/GenBank/DDBJ databases">
        <title>Genomes from the Australian National Cyanobacteria Reference Collection.</title>
        <authorList>
            <person name="Willis A."/>
            <person name="Lee E.M.F."/>
        </authorList>
    </citation>
    <scope>NUCLEOTIDE SEQUENCE [LARGE SCALE GENOMIC DNA]</scope>
    <source>
        <strain evidence="2 3">CS-1226</strain>
    </source>
</reference>